<comment type="caution">
    <text evidence="6">Lacks conserved residue(s) required for the propagation of feature annotation.</text>
</comment>
<evidence type="ECO:0000256" key="6">
    <source>
        <dbReference type="RuleBase" id="RU363132"/>
    </source>
</evidence>
<comment type="subcellular location">
    <subcellularLocation>
        <location evidence="1 6">Endoplasmic reticulum membrane</location>
        <topology evidence="1 6">Multi-pass membrane protein</topology>
    </subcellularLocation>
</comment>
<feature type="transmembrane region" description="Helical" evidence="6">
    <location>
        <begin position="36"/>
        <end position="56"/>
    </location>
</feature>
<feature type="transmembrane region" description="Helical" evidence="6">
    <location>
        <begin position="63"/>
        <end position="81"/>
    </location>
</feature>
<evidence type="ECO:0000256" key="3">
    <source>
        <dbReference type="ARBA" id="ARBA00022824"/>
    </source>
</evidence>
<protein>
    <recommendedName>
        <fullName evidence="6">Reticulon-like protein</fullName>
    </recommendedName>
</protein>
<keyword evidence="3 6" id="KW-0256">Endoplasmic reticulum</keyword>
<dbReference type="Pfam" id="PF02453">
    <property type="entry name" value="Reticulon"/>
    <property type="match status" value="1"/>
</dbReference>
<evidence type="ECO:0000256" key="4">
    <source>
        <dbReference type="ARBA" id="ARBA00022989"/>
    </source>
</evidence>
<feature type="transmembrane region" description="Helical" evidence="6">
    <location>
        <begin position="127"/>
        <end position="145"/>
    </location>
</feature>
<feature type="domain" description="Reticulon" evidence="7">
    <location>
        <begin position="23"/>
        <end position="183"/>
    </location>
</feature>
<keyword evidence="8" id="KW-1185">Reference proteome</keyword>
<organism evidence="8 9">
    <name type="scientific">Dioscorea cayennensis subsp. rotundata</name>
    <name type="common">White Guinea yam</name>
    <name type="synonym">Dioscorea rotundata</name>
    <dbReference type="NCBI Taxonomy" id="55577"/>
    <lineage>
        <taxon>Eukaryota</taxon>
        <taxon>Viridiplantae</taxon>
        <taxon>Streptophyta</taxon>
        <taxon>Embryophyta</taxon>
        <taxon>Tracheophyta</taxon>
        <taxon>Spermatophyta</taxon>
        <taxon>Magnoliopsida</taxon>
        <taxon>Liliopsida</taxon>
        <taxon>Dioscoreales</taxon>
        <taxon>Dioscoreaceae</taxon>
        <taxon>Dioscorea</taxon>
    </lineage>
</organism>
<name>A0AB40D3Z9_DIOCR</name>
<feature type="transmembrane region" description="Helical" evidence="6">
    <location>
        <begin position="151"/>
        <end position="168"/>
    </location>
</feature>
<dbReference type="Proteomes" id="UP001515500">
    <property type="component" value="Chromosome 18"/>
</dbReference>
<feature type="transmembrane region" description="Helical" evidence="6">
    <location>
        <begin position="101"/>
        <end position="120"/>
    </location>
</feature>
<dbReference type="PANTHER" id="PTHR10994">
    <property type="entry name" value="RETICULON"/>
    <property type="match status" value="1"/>
</dbReference>
<dbReference type="PROSITE" id="PS50845">
    <property type="entry name" value="RETICULON"/>
    <property type="match status" value="1"/>
</dbReference>
<evidence type="ECO:0000313" key="9">
    <source>
        <dbReference type="RefSeq" id="XP_039144963.1"/>
    </source>
</evidence>
<evidence type="ECO:0000259" key="7">
    <source>
        <dbReference type="PROSITE" id="PS50845"/>
    </source>
</evidence>
<dbReference type="InterPro" id="IPR045064">
    <property type="entry name" value="Reticulon-like"/>
</dbReference>
<keyword evidence="2 6" id="KW-0812">Transmembrane</keyword>
<evidence type="ECO:0000313" key="8">
    <source>
        <dbReference type="Proteomes" id="UP001515500"/>
    </source>
</evidence>
<dbReference type="RefSeq" id="XP_039144963.1">
    <property type="nucleotide sequence ID" value="XM_039289029.1"/>
</dbReference>
<keyword evidence="4 6" id="KW-1133">Transmembrane helix</keyword>
<dbReference type="GO" id="GO:0005789">
    <property type="term" value="C:endoplasmic reticulum membrane"/>
    <property type="evidence" value="ECO:0007669"/>
    <property type="project" value="UniProtKB-SubCell"/>
</dbReference>
<sequence>MASSSRFLGRQLSVHEILGGGFVADVILWRRRDVSMGLLLATLASWVVFELSGYTLLRLVSNVLLLLFSIFFVWSKAAGILNRPPPPLPELHISAQVINEAAMLVSSCVNMLLSACYRIALGRDTLLFYRVAACLWLVSLVGGFADSMTLGYTSLVIVLTAPALYERYEDYVDRYLITAYGDVLYGYESYEKCFNEVEMWIMEKKKNL</sequence>
<keyword evidence="5 6" id="KW-0472">Membrane</keyword>
<accession>A0AB40D3Z9</accession>
<evidence type="ECO:0000256" key="5">
    <source>
        <dbReference type="ARBA" id="ARBA00023136"/>
    </source>
</evidence>
<reference evidence="9" key="1">
    <citation type="submission" date="2025-08" db="UniProtKB">
        <authorList>
            <consortium name="RefSeq"/>
        </authorList>
    </citation>
    <scope>IDENTIFICATION</scope>
</reference>
<dbReference type="GeneID" id="120282255"/>
<dbReference type="InterPro" id="IPR003388">
    <property type="entry name" value="Reticulon"/>
</dbReference>
<proteinExistence type="predicted"/>
<evidence type="ECO:0000256" key="1">
    <source>
        <dbReference type="ARBA" id="ARBA00004477"/>
    </source>
</evidence>
<dbReference type="AlphaFoldDB" id="A0AB40D3Z9"/>
<gene>
    <name evidence="9" type="primary">LOC120282255</name>
</gene>
<dbReference type="PANTHER" id="PTHR10994:SF65">
    <property type="entry name" value="RETICULON-LIKE PROTEIN B12"/>
    <property type="match status" value="1"/>
</dbReference>
<dbReference type="GO" id="GO:0009617">
    <property type="term" value="P:response to bacterium"/>
    <property type="evidence" value="ECO:0007669"/>
    <property type="project" value="InterPro"/>
</dbReference>
<evidence type="ECO:0000256" key="2">
    <source>
        <dbReference type="ARBA" id="ARBA00022692"/>
    </source>
</evidence>
<feature type="transmembrane region" description="Helical" evidence="6">
    <location>
        <begin position="12"/>
        <end position="30"/>
    </location>
</feature>